<sequence>MHRALWRYFIPSLVGLLVSGSELMRRTSLGASDTIAAAAWGIITAGLLAWRLGDGPQKPR</sequence>
<keyword evidence="1" id="KW-0472">Membrane</keyword>
<accession>A0ABS0R5P9</accession>
<protein>
    <recommendedName>
        <fullName evidence="4">Holin</fullName>
    </recommendedName>
</protein>
<reference evidence="2 3" key="1">
    <citation type="submission" date="2020-12" db="EMBL/GenBank/DDBJ databases">
        <authorList>
            <person name="Kusuma A.B."/>
            <person name="Nouioui I."/>
            <person name="Goodfellow M."/>
        </authorList>
    </citation>
    <scope>NUCLEOTIDE SEQUENCE [LARGE SCALE GENOMIC DNA]</scope>
    <source>
        <strain evidence="2 3">DSM 41764</strain>
    </source>
</reference>
<dbReference type="RefSeq" id="WP_198275934.1">
    <property type="nucleotide sequence ID" value="NZ_BAAAIF010000018.1"/>
</dbReference>
<organism evidence="2 3">
    <name type="scientific">Streptomyces javensis</name>
    <dbReference type="NCBI Taxonomy" id="114698"/>
    <lineage>
        <taxon>Bacteria</taxon>
        <taxon>Bacillati</taxon>
        <taxon>Actinomycetota</taxon>
        <taxon>Actinomycetes</taxon>
        <taxon>Kitasatosporales</taxon>
        <taxon>Streptomycetaceae</taxon>
        <taxon>Streptomyces</taxon>
        <taxon>Streptomyces violaceusniger group</taxon>
    </lineage>
</organism>
<dbReference type="EMBL" id="JAEEAQ010000040">
    <property type="protein sequence ID" value="MBI0312710.1"/>
    <property type="molecule type" value="Genomic_DNA"/>
</dbReference>
<feature type="transmembrane region" description="Helical" evidence="1">
    <location>
        <begin position="35"/>
        <end position="53"/>
    </location>
</feature>
<name>A0ABS0R5P9_9ACTN</name>
<evidence type="ECO:0000313" key="2">
    <source>
        <dbReference type="EMBL" id="MBI0312710.1"/>
    </source>
</evidence>
<gene>
    <name evidence="2" type="ORF">JBF12_06815</name>
</gene>
<dbReference type="Proteomes" id="UP000638849">
    <property type="component" value="Unassembled WGS sequence"/>
</dbReference>
<evidence type="ECO:0008006" key="4">
    <source>
        <dbReference type="Google" id="ProtNLM"/>
    </source>
</evidence>
<feature type="transmembrane region" description="Helical" evidence="1">
    <location>
        <begin position="6"/>
        <end position="23"/>
    </location>
</feature>
<proteinExistence type="predicted"/>
<evidence type="ECO:0000313" key="3">
    <source>
        <dbReference type="Proteomes" id="UP000638849"/>
    </source>
</evidence>
<comment type="caution">
    <text evidence="2">The sequence shown here is derived from an EMBL/GenBank/DDBJ whole genome shotgun (WGS) entry which is preliminary data.</text>
</comment>
<keyword evidence="3" id="KW-1185">Reference proteome</keyword>
<keyword evidence="1" id="KW-1133">Transmembrane helix</keyword>
<evidence type="ECO:0000256" key="1">
    <source>
        <dbReference type="SAM" id="Phobius"/>
    </source>
</evidence>
<keyword evidence="1" id="KW-0812">Transmembrane</keyword>